<dbReference type="AlphaFoldDB" id="A0A1U7PT80"/>
<evidence type="ECO:0000313" key="1">
    <source>
        <dbReference type="EMBL" id="SIT96765.1"/>
    </source>
</evidence>
<dbReference type="EMBL" id="FTPU01000013">
    <property type="protein sequence ID" value="SIT96765.1"/>
    <property type="molecule type" value="Genomic_DNA"/>
</dbReference>
<organism evidence="1 2">
    <name type="scientific">Epilithonimonas bovis DSM 19482</name>
    <dbReference type="NCBI Taxonomy" id="1121284"/>
    <lineage>
        <taxon>Bacteria</taxon>
        <taxon>Pseudomonadati</taxon>
        <taxon>Bacteroidota</taxon>
        <taxon>Flavobacteriia</taxon>
        <taxon>Flavobacteriales</taxon>
        <taxon>Weeksellaceae</taxon>
        <taxon>Chryseobacterium group</taxon>
        <taxon>Epilithonimonas</taxon>
    </lineage>
</organism>
<gene>
    <name evidence="1" type="ORF">SAMN05660493_01460</name>
</gene>
<proteinExistence type="predicted"/>
<protein>
    <submittedName>
        <fullName evidence="1">Uncharacterized protein</fullName>
    </submittedName>
</protein>
<name>A0A1U7PT80_9FLAO</name>
<reference evidence="2" key="1">
    <citation type="submission" date="2016-10" db="EMBL/GenBank/DDBJ databases">
        <authorList>
            <person name="Varghese N."/>
            <person name="Submissions S."/>
        </authorList>
    </citation>
    <scope>NUCLEOTIDE SEQUENCE [LARGE SCALE GENOMIC DNA]</scope>
    <source>
        <strain evidence="2">DSM 19482</strain>
    </source>
</reference>
<dbReference type="Proteomes" id="UP000187261">
    <property type="component" value="Unassembled WGS sequence"/>
</dbReference>
<accession>A0A1U7PT80</accession>
<keyword evidence="2" id="KW-1185">Reference proteome</keyword>
<sequence>MLRWKIFRRTNDELLKTINDEFEQQLFFHDLDRYITIDRVNYGNE</sequence>
<dbReference type="STRING" id="1121284.SAMN05660493_01460"/>
<evidence type="ECO:0000313" key="2">
    <source>
        <dbReference type="Proteomes" id="UP000187261"/>
    </source>
</evidence>